<evidence type="ECO:0000256" key="4">
    <source>
        <dbReference type="ARBA" id="ARBA00023002"/>
    </source>
</evidence>
<feature type="binding site" evidence="9">
    <location>
        <position position="188"/>
    </location>
    <ligand>
        <name>FMN</name>
        <dbReference type="ChEBI" id="CHEBI:58210"/>
    </ligand>
</feature>
<evidence type="ECO:0000259" key="11">
    <source>
        <dbReference type="PROSITE" id="PS51349"/>
    </source>
</evidence>
<evidence type="ECO:0000256" key="2">
    <source>
        <dbReference type="ARBA" id="ARBA00022630"/>
    </source>
</evidence>
<dbReference type="PROSITE" id="PS51349">
    <property type="entry name" value="FMN_HYDROXY_ACID_DH_2"/>
    <property type="match status" value="1"/>
</dbReference>
<evidence type="ECO:0000256" key="6">
    <source>
        <dbReference type="ARBA" id="ARBA00029513"/>
    </source>
</evidence>
<dbReference type="OrthoDB" id="9770452at2"/>
<dbReference type="RefSeq" id="WP_054874098.1">
    <property type="nucleotide sequence ID" value="NZ_LKET01000021.1"/>
</dbReference>
<dbReference type="GO" id="GO:0010181">
    <property type="term" value="F:FMN binding"/>
    <property type="evidence" value="ECO:0007669"/>
    <property type="project" value="InterPro"/>
</dbReference>
<dbReference type="PATRIC" id="fig|36849.3.peg.1075"/>
<comment type="cofactor">
    <cofactor evidence="1">
        <name>FMN</name>
        <dbReference type="ChEBI" id="CHEBI:58210"/>
    </cofactor>
</comment>
<dbReference type="PANTHER" id="PTHR10578">
    <property type="entry name" value="S -2-HYDROXY-ACID OXIDASE-RELATED"/>
    <property type="match status" value="1"/>
</dbReference>
<name>A0A0P8X4R7_9CLOT</name>
<proteinExistence type="inferred from homology"/>
<dbReference type="Pfam" id="PF01070">
    <property type="entry name" value="FMN_dh"/>
    <property type="match status" value="2"/>
</dbReference>
<comment type="similarity">
    <text evidence="5">Belongs to the FMN-dependent alpha-hydroxy acid dehydrogenase family.</text>
</comment>
<dbReference type="Gene3D" id="3.20.20.70">
    <property type="entry name" value="Aldolase class I"/>
    <property type="match status" value="1"/>
</dbReference>
<dbReference type="Proteomes" id="UP000050326">
    <property type="component" value="Unassembled WGS sequence"/>
</dbReference>
<evidence type="ECO:0000313" key="12">
    <source>
        <dbReference type="EMBL" id="KPU45773.1"/>
    </source>
</evidence>
<keyword evidence="4 12" id="KW-0560">Oxidoreductase</keyword>
<reference evidence="12 13" key="1">
    <citation type="submission" date="2015-09" db="EMBL/GenBank/DDBJ databases">
        <title>Genome sequence of Oxobacter pfennigii DSM 3222.</title>
        <authorList>
            <person name="Poehlein A."/>
            <person name="Bengelsdorf F.R."/>
            <person name="Schiel-Bengelsdorf B."/>
            <person name="Duerre P."/>
            <person name="Daniel R."/>
        </authorList>
    </citation>
    <scope>NUCLEOTIDE SEQUENCE [LARGE SCALE GENOMIC DNA]</scope>
    <source>
        <strain evidence="12 13">DSM 3222</strain>
    </source>
</reference>
<dbReference type="SUPFAM" id="SSF51395">
    <property type="entry name" value="FMN-linked oxidoreductases"/>
    <property type="match status" value="1"/>
</dbReference>
<dbReference type="InterPro" id="IPR000262">
    <property type="entry name" value="FMN-dep_DH"/>
</dbReference>
<dbReference type="PANTHER" id="PTHR10578:SF107">
    <property type="entry name" value="2-HYDROXYACID OXIDASE 1"/>
    <property type="match status" value="1"/>
</dbReference>
<gene>
    <name evidence="12" type="ORF">OXPF_10080</name>
</gene>
<evidence type="ECO:0000256" key="10">
    <source>
        <dbReference type="SAM" id="MobiDB-lite"/>
    </source>
</evidence>
<organism evidence="12 13">
    <name type="scientific">Oxobacter pfennigii</name>
    <dbReference type="NCBI Taxonomy" id="36849"/>
    <lineage>
        <taxon>Bacteria</taxon>
        <taxon>Bacillati</taxon>
        <taxon>Bacillota</taxon>
        <taxon>Clostridia</taxon>
        <taxon>Eubacteriales</taxon>
        <taxon>Clostridiaceae</taxon>
        <taxon>Oxobacter</taxon>
    </lineage>
</organism>
<feature type="domain" description="FMN hydroxy acid dehydrogenase" evidence="11">
    <location>
        <begin position="1"/>
        <end position="314"/>
    </location>
</feature>
<keyword evidence="2 9" id="KW-0285">Flavoprotein</keyword>
<protein>
    <recommendedName>
        <fullName evidence="6">L-lactate oxidase</fullName>
    </recommendedName>
</protein>
<keyword evidence="3 9" id="KW-0288">FMN</keyword>
<feature type="binding site" evidence="9">
    <location>
        <position position="210"/>
    </location>
    <ligand>
        <name>FMN</name>
        <dbReference type="ChEBI" id="CHEBI:58210"/>
    </ligand>
</feature>
<dbReference type="GO" id="GO:0004497">
    <property type="term" value="F:monooxygenase activity"/>
    <property type="evidence" value="ECO:0007669"/>
    <property type="project" value="UniProtKB-KW"/>
</dbReference>
<evidence type="ECO:0000256" key="9">
    <source>
        <dbReference type="PIRSR" id="PIRSR000138-2"/>
    </source>
</evidence>
<evidence type="ECO:0000256" key="7">
    <source>
        <dbReference type="ARBA" id="ARBA00048754"/>
    </source>
</evidence>
<keyword evidence="13" id="KW-1185">Reference proteome</keyword>
<dbReference type="InterPro" id="IPR037396">
    <property type="entry name" value="FMN_HAD"/>
</dbReference>
<keyword evidence="12" id="KW-0503">Monooxygenase</keyword>
<feature type="active site" description="Proton acceptor" evidence="8">
    <location>
        <position position="212"/>
    </location>
</feature>
<feature type="region of interest" description="Disordered" evidence="10">
    <location>
        <begin position="1"/>
        <end position="25"/>
    </location>
</feature>
<evidence type="ECO:0000256" key="1">
    <source>
        <dbReference type="ARBA" id="ARBA00001917"/>
    </source>
</evidence>
<evidence type="ECO:0000313" key="13">
    <source>
        <dbReference type="Proteomes" id="UP000050326"/>
    </source>
</evidence>
<dbReference type="InterPro" id="IPR013785">
    <property type="entry name" value="Aldolase_TIM"/>
</dbReference>
<dbReference type="STRING" id="36849.OXPF_10080"/>
<comment type="catalytic activity">
    <reaction evidence="7">
        <text>(S)-lactate + O2 = pyruvate + H2O2</text>
        <dbReference type="Rhea" id="RHEA:55868"/>
        <dbReference type="ChEBI" id="CHEBI:15361"/>
        <dbReference type="ChEBI" id="CHEBI:15379"/>
        <dbReference type="ChEBI" id="CHEBI:16240"/>
        <dbReference type="ChEBI" id="CHEBI:16651"/>
    </reaction>
    <physiologicalReaction direction="left-to-right" evidence="7">
        <dbReference type="Rhea" id="RHEA:55869"/>
    </physiologicalReaction>
</comment>
<feature type="binding site" evidence="9">
    <location>
        <position position="212"/>
    </location>
    <ligand>
        <name>glyoxylate</name>
        <dbReference type="ChEBI" id="CHEBI:36655"/>
    </ligand>
</feature>
<dbReference type="EMBL" id="LKET01000021">
    <property type="protein sequence ID" value="KPU45773.1"/>
    <property type="molecule type" value="Genomic_DNA"/>
</dbReference>
<dbReference type="PIRSF" id="PIRSF000138">
    <property type="entry name" value="Al-hdrx_acd_dh"/>
    <property type="match status" value="1"/>
</dbReference>
<comment type="caution">
    <text evidence="12">The sequence shown here is derived from an EMBL/GenBank/DDBJ whole genome shotgun (WGS) entry which is preliminary data.</text>
</comment>
<evidence type="ECO:0000256" key="8">
    <source>
        <dbReference type="PIRSR" id="PIRSR000138-1"/>
    </source>
</evidence>
<dbReference type="InterPro" id="IPR012133">
    <property type="entry name" value="Alpha-hydoxy_acid_DH_FMN"/>
</dbReference>
<evidence type="ECO:0000256" key="3">
    <source>
        <dbReference type="ARBA" id="ARBA00022643"/>
    </source>
</evidence>
<evidence type="ECO:0000256" key="5">
    <source>
        <dbReference type="ARBA" id="ARBA00024042"/>
    </source>
</evidence>
<dbReference type="AlphaFoldDB" id="A0A0P8X4R7"/>
<accession>A0A0P8X4R7</accession>
<sequence>MSENSLNDGEKKPQEKGITNRQAVSGDSAKITRDYIDSLLIEMRVIDSIVSSTKMKLFGESFATPVMVAALSGLSNVRTNGMVEVAKGVAAAGAVMWSGIGDEEELKAIIKTGAKTIKIIKPYSDTDLIFEKISQAEKYGALAVGMDIDYVFGSKRSRGYALSYPVGPKTQDDIKSYIKATKLPFILKGVLSEQNAKKALEAGAAGIVVSHHAGAVLDYAVPPLMILPRIVKIIGGKISIFVDCSISRGTDAFKALALGAKAVSVGKAVISGLASDGSDGVRKVIEGITDELQMVMNVTGSAYCDKIDPGVIWR</sequence>